<gene>
    <name evidence="1" type="ORF">MSAN_01250900</name>
</gene>
<protein>
    <submittedName>
        <fullName evidence="1">Uncharacterized protein</fullName>
    </submittedName>
</protein>
<accession>A0A8H7D530</accession>
<dbReference type="EMBL" id="JACAZH010000009">
    <property type="protein sequence ID" value="KAF7359098.1"/>
    <property type="molecule type" value="Genomic_DNA"/>
</dbReference>
<comment type="caution">
    <text evidence="1">The sequence shown here is derived from an EMBL/GenBank/DDBJ whole genome shotgun (WGS) entry which is preliminary data.</text>
</comment>
<sequence length="132" mass="15097">MNSSEDRHCAFPLNNRARPMFWYTIVAFPSSMIRSRTSTFPRARVLARSRRRKGPIWSHNSARDMLDNGSVDERPRVDVFQVVVISGLKGFDILRCCITAMCFRFPMPDVLAARTTFLLGTHSHPSHRSCPT</sequence>
<evidence type="ECO:0000313" key="2">
    <source>
        <dbReference type="Proteomes" id="UP000623467"/>
    </source>
</evidence>
<proteinExistence type="predicted"/>
<dbReference type="AlphaFoldDB" id="A0A8H7D530"/>
<organism evidence="1 2">
    <name type="scientific">Mycena sanguinolenta</name>
    <dbReference type="NCBI Taxonomy" id="230812"/>
    <lineage>
        <taxon>Eukaryota</taxon>
        <taxon>Fungi</taxon>
        <taxon>Dikarya</taxon>
        <taxon>Basidiomycota</taxon>
        <taxon>Agaricomycotina</taxon>
        <taxon>Agaricomycetes</taxon>
        <taxon>Agaricomycetidae</taxon>
        <taxon>Agaricales</taxon>
        <taxon>Marasmiineae</taxon>
        <taxon>Mycenaceae</taxon>
        <taxon>Mycena</taxon>
    </lineage>
</organism>
<evidence type="ECO:0000313" key="1">
    <source>
        <dbReference type="EMBL" id="KAF7359098.1"/>
    </source>
</evidence>
<reference evidence="1" key="1">
    <citation type="submission" date="2020-05" db="EMBL/GenBank/DDBJ databases">
        <title>Mycena genomes resolve the evolution of fungal bioluminescence.</title>
        <authorList>
            <person name="Tsai I.J."/>
        </authorList>
    </citation>
    <scope>NUCLEOTIDE SEQUENCE</scope>
    <source>
        <strain evidence="1">160909Yilan</strain>
    </source>
</reference>
<keyword evidence="2" id="KW-1185">Reference proteome</keyword>
<name>A0A8H7D530_9AGAR</name>
<dbReference type="Proteomes" id="UP000623467">
    <property type="component" value="Unassembled WGS sequence"/>
</dbReference>